<gene>
    <name evidence="3" type="ORF">S12H4_28853</name>
</gene>
<sequence length="276" mass="32640">GLYGYLTLQSGKKPSLQDILSLQKLLMASFEDRDLLQKEDIQLTKKINLKFSGPDSWPLFRSYLPGYHPWYLTGEEARYLTLCLWQAIDVSLRFKGDPKKLTPPMGNRYLVRVPKKDKTGLSWRDVWMEPLPLQKKEIIAEPIDEVRLEKIKRRIPDRQGVWEVDYFYYPSPIRDKEERPYYPYITLWVDQHSGFILRHNLAKPAECMSEFQVNFFKLAEKRKILPREILVKKEETLKLLEPIASEFGINVRRVKELKMLEEAQASMRKFTTGDEL</sequence>
<feature type="non-terminal residue" evidence="3">
    <location>
        <position position="1"/>
    </location>
</feature>
<dbReference type="Pfam" id="PF22007">
    <property type="entry name" value="DUF6930"/>
    <property type="match status" value="1"/>
</dbReference>
<organism evidence="3">
    <name type="scientific">marine sediment metagenome</name>
    <dbReference type="NCBI Taxonomy" id="412755"/>
    <lineage>
        <taxon>unclassified sequences</taxon>
        <taxon>metagenomes</taxon>
        <taxon>ecological metagenomes</taxon>
    </lineage>
</organism>
<evidence type="ECO:0000313" key="3">
    <source>
        <dbReference type="EMBL" id="GAI92817.1"/>
    </source>
</evidence>
<dbReference type="InterPro" id="IPR054216">
    <property type="entry name" value="DUF6930"/>
</dbReference>
<feature type="domain" description="DUF6930" evidence="1">
    <location>
        <begin position="147"/>
        <end position="267"/>
    </location>
</feature>
<comment type="caution">
    <text evidence="3">The sequence shown here is derived from an EMBL/GenBank/DDBJ whole genome shotgun (WGS) entry which is preliminary data.</text>
</comment>
<evidence type="ECO:0000259" key="1">
    <source>
        <dbReference type="Pfam" id="PF22007"/>
    </source>
</evidence>
<dbReference type="EMBL" id="BARW01016587">
    <property type="protein sequence ID" value="GAI92817.1"/>
    <property type="molecule type" value="Genomic_DNA"/>
</dbReference>
<dbReference type="InterPro" id="IPR055733">
    <property type="entry name" value="DUF7309"/>
</dbReference>
<feature type="domain" description="DUF7309" evidence="2">
    <location>
        <begin position="1"/>
        <end position="112"/>
    </location>
</feature>
<evidence type="ECO:0008006" key="4">
    <source>
        <dbReference type="Google" id="ProtNLM"/>
    </source>
</evidence>
<dbReference type="Pfam" id="PF23988">
    <property type="entry name" value="DUF7309"/>
    <property type="match status" value="1"/>
</dbReference>
<accession>X1SIG6</accession>
<proteinExistence type="predicted"/>
<evidence type="ECO:0000259" key="2">
    <source>
        <dbReference type="Pfam" id="PF23988"/>
    </source>
</evidence>
<reference evidence="3" key="1">
    <citation type="journal article" date="2014" name="Front. Microbiol.">
        <title>High frequency of phylogenetically diverse reductive dehalogenase-homologous genes in deep subseafloor sedimentary metagenomes.</title>
        <authorList>
            <person name="Kawai M."/>
            <person name="Futagami T."/>
            <person name="Toyoda A."/>
            <person name="Takaki Y."/>
            <person name="Nishi S."/>
            <person name="Hori S."/>
            <person name="Arai W."/>
            <person name="Tsubouchi T."/>
            <person name="Morono Y."/>
            <person name="Uchiyama I."/>
            <person name="Ito T."/>
            <person name="Fujiyama A."/>
            <person name="Inagaki F."/>
            <person name="Takami H."/>
        </authorList>
    </citation>
    <scope>NUCLEOTIDE SEQUENCE</scope>
    <source>
        <strain evidence="3">Expedition CK06-06</strain>
    </source>
</reference>
<protein>
    <recommendedName>
        <fullName evidence="4">Integrase catalytic domain-containing protein</fullName>
    </recommendedName>
</protein>
<dbReference type="AlphaFoldDB" id="X1SIG6"/>
<name>X1SIG6_9ZZZZ</name>